<reference evidence="1" key="1">
    <citation type="submission" date="2020-05" db="EMBL/GenBank/DDBJ databases">
        <title>Large-scale comparative analyses of tick genomes elucidate their genetic diversity and vector capacities.</title>
        <authorList>
            <person name="Jia N."/>
            <person name="Wang J."/>
            <person name="Shi W."/>
            <person name="Du L."/>
            <person name="Sun Y."/>
            <person name="Zhan W."/>
            <person name="Jiang J."/>
            <person name="Wang Q."/>
            <person name="Zhang B."/>
            <person name="Ji P."/>
            <person name="Sakyi L.B."/>
            <person name="Cui X."/>
            <person name="Yuan T."/>
            <person name="Jiang B."/>
            <person name="Yang W."/>
            <person name="Lam T.T.-Y."/>
            <person name="Chang Q."/>
            <person name="Ding S."/>
            <person name="Wang X."/>
            <person name="Zhu J."/>
            <person name="Ruan X."/>
            <person name="Zhao L."/>
            <person name="Wei J."/>
            <person name="Que T."/>
            <person name="Du C."/>
            <person name="Cheng J."/>
            <person name="Dai P."/>
            <person name="Han X."/>
            <person name="Huang E."/>
            <person name="Gao Y."/>
            <person name="Liu J."/>
            <person name="Shao H."/>
            <person name="Ye R."/>
            <person name="Li L."/>
            <person name="Wei W."/>
            <person name="Wang X."/>
            <person name="Wang C."/>
            <person name="Yang T."/>
            <person name="Huo Q."/>
            <person name="Li W."/>
            <person name="Guo W."/>
            <person name="Chen H."/>
            <person name="Zhou L."/>
            <person name="Ni X."/>
            <person name="Tian J."/>
            <person name="Zhou Y."/>
            <person name="Sheng Y."/>
            <person name="Liu T."/>
            <person name="Pan Y."/>
            <person name="Xia L."/>
            <person name="Li J."/>
            <person name="Zhao F."/>
            <person name="Cao W."/>
        </authorList>
    </citation>
    <scope>NUCLEOTIDE SEQUENCE</scope>
    <source>
        <strain evidence="1">Hyas-2018</strain>
    </source>
</reference>
<evidence type="ECO:0000313" key="2">
    <source>
        <dbReference type="Proteomes" id="UP000821845"/>
    </source>
</evidence>
<organism evidence="1 2">
    <name type="scientific">Hyalomma asiaticum</name>
    <name type="common">Tick</name>
    <dbReference type="NCBI Taxonomy" id="266040"/>
    <lineage>
        <taxon>Eukaryota</taxon>
        <taxon>Metazoa</taxon>
        <taxon>Ecdysozoa</taxon>
        <taxon>Arthropoda</taxon>
        <taxon>Chelicerata</taxon>
        <taxon>Arachnida</taxon>
        <taxon>Acari</taxon>
        <taxon>Parasitiformes</taxon>
        <taxon>Ixodida</taxon>
        <taxon>Ixodoidea</taxon>
        <taxon>Ixodidae</taxon>
        <taxon>Hyalomminae</taxon>
        <taxon>Hyalomma</taxon>
    </lineage>
</organism>
<comment type="caution">
    <text evidence="1">The sequence shown here is derived from an EMBL/GenBank/DDBJ whole genome shotgun (WGS) entry which is preliminary data.</text>
</comment>
<keyword evidence="2" id="KW-1185">Reference proteome</keyword>
<gene>
    <name evidence="1" type="ORF">HPB50_026397</name>
</gene>
<dbReference type="Proteomes" id="UP000821845">
    <property type="component" value="Chromosome 7"/>
</dbReference>
<name>A0ACB7RX14_HYAAI</name>
<evidence type="ECO:0000313" key="1">
    <source>
        <dbReference type="EMBL" id="KAH6927055.1"/>
    </source>
</evidence>
<accession>A0ACB7RX14</accession>
<protein>
    <submittedName>
        <fullName evidence="1">Uncharacterized protein</fullName>
    </submittedName>
</protein>
<sequence length="345" mass="37993">MYGPRVGVDDDHGLLDPAQRHLPLHDVTGVEQGCAGVIVGHPFDTIKVRLQTQDGSSHRYKGSIDCFRSILRTEKMAGLYRGMSSPMAGVALVNAVVFGVYGTTQKRLGNSVWAHATSGVLAGSVQSVISSPVELAKTRLQIQGQSGGRSLYKGPMDCLRQVLRVEGVRGAFRGFGPTLLRDAPGFGVYFATYEQMVRLGANSTPTLMAAGGLAGVFSWMACYPMDVLKSRLQVDGMRGPRRYKGLWDCAVQSYRQEGLAVFTRGLNSTLLRAFPTNAATFTVVAWVLRLCDPNARPNKEPVTHLAMTPHHHHFHPQHHHVVHFDPELYVSRVVAMAWDDMHYHF</sequence>
<dbReference type="EMBL" id="CM023487">
    <property type="protein sequence ID" value="KAH6927055.1"/>
    <property type="molecule type" value="Genomic_DNA"/>
</dbReference>
<proteinExistence type="predicted"/>